<sequence>MQVSISVQEFFDCMIEIYPANTNVQSYKWRNSTVASVNSYGTTDVTSE</sequence>
<protein>
    <submittedName>
        <fullName evidence="1">Uncharacterized protein</fullName>
    </submittedName>
</protein>
<accession>A0A0A9HH60</accession>
<reference evidence="1" key="2">
    <citation type="journal article" date="2015" name="Data Brief">
        <title>Shoot transcriptome of the giant reed, Arundo donax.</title>
        <authorList>
            <person name="Barrero R.A."/>
            <person name="Guerrero F.D."/>
            <person name="Moolhuijzen P."/>
            <person name="Goolsby J.A."/>
            <person name="Tidwell J."/>
            <person name="Bellgard S.E."/>
            <person name="Bellgard M.I."/>
        </authorList>
    </citation>
    <scope>NUCLEOTIDE SEQUENCE</scope>
    <source>
        <tissue evidence="1">Shoot tissue taken approximately 20 cm above the soil surface</tissue>
    </source>
</reference>
<name>A0A0A9HH60_ARUDO</name>
<dbReference type="AlphaFoldDB" id="A0A0A9HH60"/>
<evidence type="ECO:0000313" key="1">
    <source>
        <dbReference type="EMBL" id="JAE35124.1"/>
    </source>
</evidence>
<reference evidence="1" key="1">
    <citation type="submission" date="2014-09" db="EMBL/GenBank/DDBJ databases">
        <authorList>
            <person name="Magalhaes I.L.F."/>
            <person name="Oliveira U."/>
            <person name="Santos F.R."/>
            <person name="Vidigal T.H.D.A."/>
            <person name="Brescovit A.D."/>
            <person name="Santos A.J."/>
        </authorList>
    </citation>
    <scope>NUCLEOTIDE SEQUENCE</scope>
    <source>
        <tissue evidence="1">Shoot tissue taken approximately 20 cm above the soil surface</tissue>
    </source>
</reference>
<organism evidence="1">
    <name type="scientific">Arundo donax</name>
    <name type="common">Giant reed</name>
    <name type="synonym">Donax arundinaceus</name>
    <dbReference type="NCBI Taxonomy" id="35708"/>
    <lineage>
        <taxon>Eukaryota</taxon>
        <taxon>Viridiplantae</taxon>
        <taxon>Streptophyta</taxon>
        <taxon>Embryophyta</taxon>
        <taxon>Tracheophyta</taxon>
        <taxon>Spermatophyta</taxon>
        <taxon>Magnoliopsida</taxon>
        <taxon>Liliopsida</taxon>
        <taxon>Poales</taxon>
        <taxon>Poaceae</taxon>
        <taxon>PACMAD clade</taxon>
        <taxon>Arundinoideae</taxon>
        <taxon>Arundineae</taxon>
        <taxon>Arundo</taxon>
    </lineage>
</organism>
<proteinExistence type="predicted"/>
<dbReference type="EMBL" id="GBRH01162772">
    <property type="protein sequence ID" value="JAE35124.1"/>
    <property type="molecule type" value="Transcribed_RNA"/>
</dbReference>